<reference evidence="2 3" key="1">
    <citation type="submission" date="2018-06" db="EMBL/GenBank/DDBJ databases">
        <authorList>
            <consortium name="Pathogen Informatics"/>
            <person name="Doyle S."/>
        </authorList>
    </citation>
    <scope>NUCLEOTIDE SEQUENCE [LARGE SCALE GENOMIC DNA]</scope>
    <source>
        <strain evidence="3">ATCC 11859 / DSM 33 / NCIB 8841 / NCTC 4822</strain>
    </source>
</reference>
<dbReference type="EMBL" id="UGYZ01000002">
    <property type="protein sequence ID" value="SUJ18377.1"/>
    <property type="molecule type" value="Genomic_DNA"/>
</dbReference>
<evidence type="ECO:0000313" key="3">
    <source>
        <dbReference type="Proteomes" id="UP000254519"/>
    </source>
</evidence>
<dbReference type="OrthoDB" id="2939929at2"/>
<sequence>MTKEVSISKKHGVISYTALFIGIVCFFIVFVEPTKIANVGYLIGDTITFFLTGAGIILSVIGLVKKTKKNILPMISLILSSSFIAFWIITIFLLFTGKIPFGP</sequence>
<keyword evidence="1" id="KW-1133">Transmembrane helix</keyword>
<gene>
    <name evidence="2" type="ORF">NCTC4822_02896</name>
</gene>
<organism evidence="2 3">
    <name type="scientific">Sporosarcina pasteurii</name>
    <name type="common">Bacillus pasteurii</name>
    <dbReference type="NCBI Taxonomy" id="1474"/>
    <lineage>
        <taxon>Bacteria</taxon>
        <taxon>Bacillati</taxon>
        <taxon>Bacillota</taxon>
        <taxon>Bacilli</taxon>
        <taxon>Bacillales</taxon>
        <taxon>Caryophanaceae</taxon>
        <taxon>Sporosarcina</taxon>
    </lineage>
</organism>
<dbReference type="Proteomes" id="UP000254519">
    <property type="component" value="Unassembled WGS sequence"/>
</dbReference>
<keyword evidence="1" id="KW-0472">Membrane</keyword>
<proteinExistence type="predicted"/>
<keyword evidence="1" id="KW-0812">Transmembrane</keyword>
<name>A0A380CDN5_SPOPA</name>
<dbReference type="RefSeq" id="WP_115363243.1">
    <property type="nucleotide sequence ID" value="NZ_CP038012.1"/>
</dbReference>
<feature type="transmembrane region" description="Helical" evidence="1">
    <location>
        <begin position="43"/>
        <end position="64"/>
    </location>
</feature>
<keyword evidence="3" id="KW-1185">Reference proteome</keyword>
<evidence type="ECO:0000313" key="2">
    <source>
        <dbReference type="EMBL" id="SUJ18377.1"/>
    </source>
</evidence>
<dbReference type="AlphaFoldDB" id="A0A380CDN5"/>
<feature type="transmembrane region" description="Helical" evidence="1">
    <location>
        <begin position="71"/>
        <end position="95"/>
    </location>
</feature>
<feature type="transmembrane region" description="Helical" evidence="1">
    <location>
        <begin position="12"/>
        <end position="31"/>
    </location>
</feature>
<evidence type="ECO:0000256" key="1">
    <source>
        <dbReference type="SAM" id="Phobius"/>
    </source>
</evidence>
<accession>A0A380CDN5</accession>
<protein>
    <submittedName>
        <fullName evidence="2">Uncharacterized protein</fullName>
    </submittedName>
</protein>